<reference evidence="1 2" key="2">
    <citation type="journal article" date="2022" name="Mol. Ecol. Resour.">
        <title>The genomes of chicory, endive, great burdock and yacon provide insights into Asteraceae paleo-polyploidization history and plant inulin production.</title>
        <authorList>
            <person name="Fan W."/>
            <person name="Wang S."/>
            <person name="Wang H."/>
            <person name="Wang A."/>
            <person name="Jiang F."/>
            <person name="Liu H."/>
            <person name="Zhao H."/>
            <person name="Xu D."/>
            <person name="Zhang Y."/>
        </authorList>
    </citation>
    <scope>NUCLEOTIDE SEQUENCE [LARGE SCALE GENOMIC DNA]</scope>
    <source>
        <strain evidence="2">cv. Punajuju</strain>
        <tissue evidence="1">Leaves</tissue>
    </source>
</reference>
<gene>
    <name evidence="1" type="ORF">L2E82_39162</name>
</gene>
<name>A0ACB9AHF6_CICIN</name>
<dbReference type="EMBL" id="CM042015">
    <property type="protein sequence ID" value="KAI3709400.1"/>
    <property type="molecule type" value="Genomic_DNA"/>
</dbReference>
<keyword evidence="2" id="KW-1185">Reference proteome</keyword>
<sequence length="216" mass="25802">MDWARVWIQLIRILNFISNVGDTVILMIATRMIRDSDELRRRTLSRILARGFLIVDMLLTTMFIFLATFVLIKSQHENPQMPLRFWIVGFMLYCMFHLVFLIIQFEGGPWSQEGFMTFRNLEHKKNVFGIFWWALGMFFMAKGDNQMYLAAPELTWIFTFFLCFDIALAMCCTLFLLSMFIMFCGCIPILFAVFYYMRNRQNQRRVQLPPCPWCHK</sequence>
<proteinExistence type="predicted"/>
<accession>A0ACB9AHF6</accession>
<reference evidence="2" key="1">
    <citation type="journal article" date="2022" name="Mol. Ecol. Resour.">
        <title>The genomes of chicory, endive, great burdock and yacon provide insights into Asteraceae palaeo-polyploidization history and plant inulin production.</title>
        <authorList>
            <person name="Fan W."/>
            <person name="Wang S."/>
            <person name="Wang H."/>
            <person name="Wang A."/>
            <person name="Jiang F."/>
            <person name="Liu H."/>
            <person name="Zhao H."/>
            <person name="Xu D."/>
            <person name="Zhang Y."/>
        </authorList>
    </citation>
    <scope>NUCLEOTIDE SEQUENCE [LARGE SCALE GENOMIC DNA]</scope>
    <source>
        <strain evidence="2">cv. Punajuju</strain>
    </source>
</reference>
<dbReference type="Proteomes" id="UP001055811">
    <property type="component" value="Linkage Group LG07"/>
</dbReference>
<evidence type="ECO:0000313" key="1">
    <source>
        <dbReference type="EMBL" id="KAI3709400.1"/>
    </source>
</evidence>
<protein>
    <submittedName>
        <fullName evidence="1">Uncharacterized protein</fullName>
    </submittedName>
</protein>
<evidence type="ECO:0000313" key="2">
    <source>
        <dbReference type="Proteomes" id="UP001055811"/>
    </source>
</evidence>
<organism evidence="1 2">
    <name type="scientific">Cichorium intybus</name>
    <name type="common">Chicory</name>
    <dbReference type="NCBI Taxonomy" id="13427"/>
    <lineage>
        <taxon>Eukaryota</taxon>
        <taxon>Viridiplantae</taxon>
        <taxon>Streptophyta</taxon>
        <taxon>Embryophyta</taxon>
        <taxon>Tracheophyta</taxon>
        <taxon>Spermatophyta</taxon>
        <taxon>Magnoliopsida</taxon>
        <taxon>eudicotyledons</taxon>
        <taxon>Gunneridae</taxon>
        <taxon>Pentapetalae</taxon>
        <taxon>asterids</taxon>
        <taxon>campanulids</taxon>
        <taxon>Asterales</taxon>
        <taxon>Asteraceae</taxon>
        <taxon>Cichorioideae</taxon>
        <taxon>Cichorieae</taxon>
        <taxon>Cichoriinae</taxon>
        <taxon>Cichorium</taxon>
    </lineage>
</organism>
<comment type="caution">
    <text evidence="1">The sequence shown here is derived from an EMBL/GenBank/DDBJ whole genome shotgun (WGS) entry which is preliminary data.</text>
</comment>